<keyword evidence="2" id="KW-1185">Reference proteome</keyword>
<dbReference type="Proteomes" id="UP001642260">
    <property type="component" value="Unassembled WGS sequence"/>
</dbReference>
<gene>
    <name evidence="1" type="ORF">ERUC_LOCUS11379</name>
</gene>
<accession>A0ABC8JJH5</accession>
<dbReference type="AlphaFoldDB" id="A0ABC8JJH5"/>
<evidence type="ECO:0000313" key="2">
    <source>
        <dbReference type="Proteomes" id="UP001642260"/>
    </source>
</evidence>
<dbReference type="Pfam" id="PF05834">
    <property type="entry name" value="Lycopene_cycl"/>
    <property type="match status" value="1"/>
</dbReference>
<dbReference type="PANTHER" id="PTHR39757">
    <property type="match status" value="1"/>
</dbReference>
<name>A0ABC8JJH5_ERUVS</name>
<proteinExistence type="predicted"/>
<comment type="caution">
    <text evidence="1">The sequence shown here is derived from an EMBL/GenBank/DDBJ whole genome shotgun (WGS) entry which is preliminary data.</text>
</comment>
<dbReference type="EMBL" id="CAKOAT010108488">
    <property type="protein sequence ID" value="CAH8328477.1"/>
    <property type="molecule type" value="Genomic_DNA"/>
</dbReference>
<evidence type="ECO:0000313" key="1">
    <source>
        <dbReference type="EMBL" id="CAH8328477.1"/>
    </source>
</evidence>
<reference evidence="1 2" key="1">
    <citation type="submission" date="2022-03" db="EMBL/GenBank/DDBJ databases">
        <authorList>
            <person name="Macdonald S."/>
            <person name="Ahmed S."/>
            <person name="Newling K."/>
        </authorList>
    </citation>
    <scope>NUCLEOTIDE SEQUENCE [LARGE SCALE GENOMIC DNA]</scope>
</reference>
<dbReference type="PANTHER" id="PTHR39757:SF3">
    <property type="entry name" value="LYCOPENE EPSILON CYCLASE, CHLOROPLASTIC"/>
    <property type="match status" value="1"/>
</dbReference>
<organism evidence="1 2">
    <name type="scientific">Eruca vesicaria subsp. sativa</name>
    <name type="common">Garden rocket</name>
    <name type="synonym">Eruca sativa</name>
    <dbReference type="NCBI Taxonomy" id="29727"/>
    <lineage>
        <taxon>Eukaryota</taxon>
        <taxon>Viridiplantae</taxon>
        <taxon>Streptophyta</taxon>
        <taxon>Embryophyta</taxon>
        <taxon>Tracheophyta</taxon>
        <taxon>Spermatophyta</taxon>
        <taxon>Magnoliopsida</taxon>
        <taxon>eudicotyledons</taxon>
        <taxon>Gunneridae</taxon>
        <taxon>Pentapetalae</taxon>
        <taxon>rosids</taxon>
        <taxon>malvids</taxon>
        <taxon>Brassicales</taxon>
        <taxon>Brassicaceae</taxon>
        <taxon>Brassiceae</taxon>
        <taxon>Eruca</taxon>
    </lineage>
</organism>
<protein>
    <submittedName>
        <fullName evidence="1">Uncharacterized protein</fullName>
    </submittedName>
</protein>
<sequence>MFSLTSLSVLRWEYGKIAYLGTTHNRRDRCSKGGPSSCILHTGIVPGVYDNNLKITDVLLDSNLAAKISSYNLPLLVEGLGKVGQVVSRTGPKDTIRLATVVSGAASGKLVQYELGGPRVCVQTAYGVEVEVQYDYENSRVIHMPVRNCMNLLITL</sequence>